<organism evidence="2">
    <name type="scientific">Alkalihalophilus sp. As8PL</name>
    <dbReference type="NCBI Taxonomy" id="3237103"/>
    <lineage>
        <taxon>Bacteria</taxon>
        <taxon>Bacillati</taxon>
        <taxon>Bacillota</taxon>
        <taxon>Bacilli</taxon>
        <taxon>Bacillales</taxon>
        <taxon>Bacillaceae</taxon>
        <taxon>Alkalihalophilus</taxon>
    </lineage>
</organism>
<proteinExistence type="predicted"/>
<name>A0AB39BTP0_9BACI</name>
<evidence type="ECO:0000313" key="2">
    <source>
        <dbReference type="EMBL" id="XDI36987.1"/>
    </source>
</evidence>
<keyword evidence="1" id="KW-0812">Transmembrane</keyword>
<feature type="transmembrane region" description="Helical" evidence="1">
    <location>
        <begin position="80"/>
        <end position="102"/>
    </location>
</feature>
<keyword evidence="1" id="KW-1133">Transmembrane helix</keyword>
<dbReference type="AlphaFoldDB" id="A0AB39BTP0"/>
<keyword evidence="1" id="KW-0472">Membrane</keyword>
<reference evidence="2" key="1">
    <citation type="submission" date="2024-07" db="EMBL/GenBank/DDBJ databases">
        <title>Identification and characteristics of an arsenic-resistant bacterial isolate, which belongs to a novel species.</title>
        <authorList>
            <person name="Juszczyk A."/>
            <person name="Kowalczyk A."/>
            <person name="Was K."/>
            <person name="Kosowicz W."/>
            <person name="Budzyn A."/>
            <person name="Latowski D."/>
        </authorList>
    </citation>
    <scope>NUCLEOTIDE SEQUENCE</scope>
    <source>
        <strain evidence="2">As8PL</strain>
    </source>
</reference>
<protein>
    <submittedName>
        <fullName evidence="2">Uncharacterized protein</fullName>
    </submittedName>
</protein>
<evidence type="ECO:0000256" key="1">
    <source>
        <dbReference type="SAM" id="Phobius"/>
    </source>
</evidence>
<feature type="transmembrane region" description="Helical" evidence="1">
    <location>
        <begin position="114"/>
        <end position="135"/>
    </location>
</feature>
<feature type="transmembrane region" description="Helical" evidence="1">
    <location>
        <begin position="51"/>
        <end position="68"/>
    </location>
</feature>
<gene>
    <name evidence="2" type="ORF">AB3N04_01380</name>
</gene>
<feature type="transmembrane region" description="Helical" evidence="1">
    <location>
        <begin position="12"/>
        <end position="31"/>
    </location>
</feature>
<accession>A0AB39BTP0</accession>
<dbReference type="RefSeq" id="WP_368504367.1">
    <property type="nucleotide sequence ID" value="NZ_CP162551.1"/>
</dbReference>
<sequence>MNNAFRLLKGLLFLGFIPLYLITLLILLFGPVMTFSDILSVNKYQVPKTDLLPLLFFISFILYLSARIKTFKKIYHKIPVLWPLCQMLFIGTTGFALGLFFMNLWAENEVISRPIAIVLAIISVLLTRLFLSYWYKKYPISVKMFK</sequence>
<dbReference type="EMBL" id="CP162551">
    <property type="protein sequence ID" value="XDI36987.1"/>
    <property type="molecule type" value="Genomic_DNA"/>
</dbReference>